<evidence type="ECO:0000313" key="1">
    <source>
        <dbReference type="EMBL" id="MDM8562861.1"/>
    </source>
</evidence>
<comment type="caution">
    <text evidence="1">The sequence shown here is derived from an EMBL/GenBank/DDBJ whole genome shotgun (WGS) entry which is preliminary data.</text>
</comment>
<organism evidence="1 2">
    <name type="scientific">Candidatus Marithioploca araucensis</name>
    <dbReference type="NCBI Taxonomy" id="70273"/>
    <lineage>
        <taxon>Bacteria</taxon>
        <taxon>Pseudomonadati</taxon>
        <taxon>Pseudomonadota</taxon>
        <taxon>Gammaproteobacteria</taxon>
        <taxon>Thiotrichales</taxon>
        <taxon>Thiotrichaceae</taxon>
        <taxon>Candidatus Marithioploca</taxon>
    </lineage>
</organism>
<evidence type="ECO:0000313" key="2">
    <source>
        <dbReference type="Proteomes" id="UP001171945"/>
    </source>
</evidence>
<keyword evidence="2" id="KW-1185">Reference proteome</keyword>
<name>A0ABT7VTH8_9GAMM</name>
<gene>
    <name evidence="1" type="ORF">QUF54_05855</name>
</gene>
<proteinExistence type="predicted"/>
<dbReference type="Proteomes" id="UP001171945">
    <property type="component" value="Unassembled WGS sequence"/>
</dbReference>
<feature type="non-terminal residue" evidence="1">
    <location>
        <position position="67"/>
    </location>
</feature>
<protein>
    <submittedName>
        <fullName evidence="1">Uncharacterized protein</fullName>
    </submittedName>
</protein>
<dbReference type="EMBL" id="JAUCGM010000322">
    <property type="protein sequence ID" value="MDM8562861.1"/>
    <property type="molecule type" value="Genomic_DNA"/>
</dbReference>
<accession>A0ABT7VTH8</accession>
<reference evidence="1" key="1">
    <citation type="submission" date="2023-06" db="EMBL/GenBank/DDBJ databases">
        <title>Uncultivated large filamentous bacteria from sulfidic sediments reveal new species and different genomic features in energy metabolism and defense.</title>
        <authorList>
            <person name="Fonseca A."/>
        </authorList>
    </citation>
    <scope>NUCLEOTIDE SEQUENCE</scope>
    <source>
        <strain evidence="1">HSG4</strain>
    </source>
</reference>
<sequence length="67" mass="7833">MIPNPFKWFLINLWQLISEKGEDDMTLLDLSPQQIEEIDKMWGDVILPTLPIEKRLAGINSTEVMNY</sequence>